<comment type="function">
    <text evidence="1">Accessory subunit of the mitochondrial membrane respiratory chain NADH dehydrogenase (Complex I), that is believed not to be involved in catalysis. Complex I functions in the transfer of electrons from NADH to the respiratory chain. The immediate electron acceptor for the enzyme is believed to be ubiquinone.</text>
</comment>
<evidence type="ECO:0000256" key="2">
    <source>
        <dbReference type="ARBA" id="ARBA00004443"/>
    </source>
</evidence>
<protein>
    <submittedName>
        <fullName evidence="11">NADH dehydrogenase ubiquinone 1 alpha subcomplex subunit 5</fullName>
    </submittedName>
</protein>
<dbReference type="GO" id="GO:0022904">
    <property type="term" value="P:respiratory electron transport chain"/>
    <property type="evidence" value="ECO:0007669"/>
    <property type="project" value="InterPro"/>
</dbReference>
<dbReference type="PANTHER" id="PTHR12653:SF0">
    <property type="entry name" value="NADH DEHYDROGENASE [UBIQUINONE] 1 ALPHA SUBCOMPLEX SUBUNIT 5"/>
    <property type="match status" value="1"/>
</dbReference>
<dbReference type="Pfam" id="PF04716">
    <property type="entry name" value="ETC_C1_NDUFA5"/>
    <property type="match status" value="1"/>
</dbReference>
<accession>A0A2H8TJC9</accession>
<evidence type="ECO:0000256" key="10">
    <source>
        <dbReference type="ARBA" id="ARBA00023136"/>
    </source>
</evidence>
<dbReference type="EMBL" id="GFXV01001593">
    <property type="protein sequence ID" value="MBW13398.1"/>
    <property type="molecule type" value="Transcribed_RNA"/>
</dbReference>
<evidence type="ECO:0000256" key="9">
    <source>
        <dbReference type="ARBA" id="ARBA00023128"/>
    </source>
</evidence>
<evidence type="ECO:0000256" key="8">
    <source>
        <dbReference type="ARBA" id="ARBA00022982"/>
    </source>
</evidence>
<sequence length="119" mass="13760">MSYKYLKKTTGLTRLNVAKSPHYTLGVLYGKILRTLRKMPEDAAYRKYTEQIISNRAKIVQETVAVEDFEKKIDCGQAEELIVQAENELILSRQMLAFKPWESLIVKPSAEQWAWPPSK</sequence>
<keyword evidence="8" id="KW-0249">Electron transport</keyword>
<reference evidence="11" key="1">
    <citation type="submission" date="2017-10" db="EMBL/GenBank/DDBJ databases">
        <title>Transcriptome Assembly of Sugarcane Aphid Adults.</title>
        <authorList>
            <person name="Scully E.D."/>
            <person name="Palmer N.A."/>
            <person name="Geib S.M."/>
            <person name="Sarath G."/>
            <person name="Sattler S.E."/>
        </authorList>
    </citation>
    <scope>NUCLEOTIDE SEQUENCE</scope>
    <source>
        <tissue evidence="11">Whole body</tissue>
    </source>
</reference>
<evidence type="ECO:0000256" key="7">
    <source>
        <dbReference type="ARBA" id="ARBA00022792"/>
    </source>
</evidence>
<dbReference type="OrthoDB" id="286811at2759"/>
<evidence type="ECO:0000313" key="11">
    <source>
        <dbReference type="EMBL" id="MBW13398.1"/>
    </source>
</evidence>
<evidence type="ECO:0000256" key="3">
    <source>
        <dbReference type="ARBA" id="ARBA00010261"/>
    </source>
</evidence>
<name>A0A2H8TJC9_9HEMI</name>
<keyword evidence="10" id="KW-0472">Membrane</keyword>
<keyword evidence="5" id="KW-0813">Transport</keyword>
<comment type="subunit">
    <text evidence="4">Complex I is composed of 45 different subunits.</text>
</comment>
<dbReference type="InterPro" id="IPR006806">
    <property type="entry name" value="NDUFA5"/>
</dbReference>
<comment type="similarity">
    <text evidence="3">Belongs to the complex I NDUFA5 subunit family.</text>
</comment>
<evidence type="ECO:0000256" key="4">
    <source>
        <dbReference type="ARBA" id="ARBA00011533"/>
    </source>
</evidence>
<comment type="subcellular location">
    <subcellularLocation>
        <location evidence="2">Mitochondrion inner membrane</location>
        <topology evidence="2">Peripheral membrane protein</topology>
        <orientation evidence="2">Matrix side</orientation>
    </subcellularLocation>
</comment>
<evidence type="ECO:0000256" key="1">
    <source>
        <dbReference type="ARBA" id="ARBA00003195"/>
    </source>
</evidence>
<keyword evidence="7" id="KW-0999">Mitochondrion inner membrane</keyword>
<keyword evidence="6" id="KW-0679">Respiratory chain</keyword>
<keyword evidence="9" id="KW-0496">Mitochondrion</keyword>
<organism evidence="11">
    <name type="scientific">Melanaphis sacchari</name>
    <dbReference type="NCBI Taxonomy" id="742174"/>
    <lineage>
        <taxon>Eukaryota</taxon>
        <taxon>Metazoa</taxon>
        <taxon>Ecdysozoa</taxon>
        <taxon>Arthropoda</taxon>
        <taxon>Hexapoda</taxon>
        <taxon>Insecta</taxon>
        <taxon>Pterygota</taxon>
        <taxon>Neoptera</taxon>
        <taxon>Paraneoptera</taxon>
        <taxon>Hemiptera</taxon>
        <taxon>Sternorrhyncha</taxon>
        <taxon>Aphidomorpha</taxon>
        <taxon>Aphidoidea</taxon>
        <taxon>Aphididae</taxon>
        <taxon>Aphidini</taxon>
        <taxon>Melanaphis</taxon>
    </lineage>
</organism>
<evidence type="ECO:0000256" key="5">
    <source>
        <dbReference type="ARBA" id="ARBA00022448"/>
    </source>
</evidence>
<keyword evidence="11" id="KW-0830">Ubiquinone</keyword>
<dbReference type="GO" id="GO:0005743">
    <property type="term" value="C:mitochondrial inner membrane"/>
    <property type="evidence" value="ECO:0007669"/>
    <property type="project" value="UniProtKB-SubCell"/>
</dbReference>
<dbReference type="PANTHER" id="PTHR12653">
    <property type="entry name" value="NADH-UBIQUINONE OXIDOREDUCTASE 13 KD-B SUBUNIT"/>
    <property type="match status" value="1"/>
</dbReference>
<proteinExistence type="inferred from homology"/>
<dbReference type="AlphaFoldDB" id="A0A2H8TJC9"/>
<evidence type="ECO:0000256" key="6">
    <source>
        <dbReference type="ARBA" id="ARBA00022660"/>
    </source>
</evidence>
<gene>
    <name evidence="11" type="primary">NDUFA5</name>
</gene>